<name>A0ABY4N2Q7_9MICO</name>
<proteinExistence type="predicted"/>
<feature type="region of interest" description="Disordered" evidence="1">
    <location>
        <begin position="1"/>
        <end position="23"/>
    </location>
</feature>
<gene>
    <name evidence="3" type="ORF">M4486_12290</name>
</gene>
<sequence>MNTTRASHPSTTPTAPTSAPASASDRGLLMDVLGVTPAPTLARELFALVVNAALVAILLFVLQPPMIAAVIAGSLVGAWLVGRLIAGFVRHGYGRPEAGRR</sequence>
<protein>
    <submittedName>
        <fullName evidence="3">Uncharacterized protein</fullName>
    </submittedName>
</protein>
<dbReference type="Proteomes" id="UP001055868">
    <property type="component" value="Chromosome"/>
</dbReference>
<evidence type="ECO:0000313" key="3">
    <source>
        <dbReference type="EMBL" id="UQN28419.1"/>
    </source>
</evidence>
<organism evidence="3 4">
    <name type="scientific">Brachybacterium kimchii</name>
    <dbReference type="NCBI Taxonomy" id="2942909"/>
    <lineage>
        <taxon>Bacteria</taxon>
        <taxon>Bacillati</taxon>
        <taxon>Actinomycetota</taxon>
        <taxon>Actinomycetes</taxon>
        <taxon>Micrococcales</taxon>
        <taxon>Dermabacteraceae</taxon>
        <taxon>Brachybacterium</taxon>
    </lineage>
</organism>
<feature type="transmembrane region" description="Helical" evidence="2">
    <location>
        <begin position="45"/>
        <end position="62"/>
    </location>
</feature>
<keyword evidence="2" id="KW-1133">Transmembrane helix</keyword>
<accession>A0ABY4N2Q7</accession>
<feature type="compositionally biased region" description="Low complexity" evidence="1">
    <location>
        <begin position="9"/>
        <end position="23"/>
    </location>
</feature>
<evidence type="ECO:0000256" key="1">
    <source>
        <dbReference type="SAM" id="MobiDB-lite"/>
    </source>
</evidence>
<keyword evidence="2" id="KW-0812">Transmembrane</keyword>
<evidence type="ECO:0000313" key="4">
    <source>
        <dbReference type="Proteomes" id="UP001055868"/>
    </source>
</evidence>
<keyword evidence="2" id="KW-0472">Membrane</keyword>
<dbReference type="RefSeq" id="WP_249477485.1">
    <property type="nucleotide sequence ID" value="NZ_CP097218.1"/>
</dbReference>
<evidence type="ECO:0000256" key="2">
    <source>
        <dbReference type="SAM" id="Phobius"/>
    </source>
</evidence>
<dbReference type="EMBL" id="CP097218">
    <property type="protein sequence ID" value="UQN28419.1"/>
    <property type="molecule type" value="Genomic_DNA"/>
</dbReference>
<reference evidence="3" key="1">
    <citation type="submission" date="2022-05" db="EMBL/GenBank/DDBJ databases">
        <title>Genomic analysis of Brachybacterium sp. CBA3104.</title>
        <authorList>
            <person name="Roh S.W."/>
            <person name="Kim Y.B."/>
            <person name="Kim Y."/>
        </authorList>
    </citation>
    <scope>NUCLEOTIDE SEQUENCE</scope>
    <source>
        <strain evidence="3">CBA3104</strain>
    </source>
</reference>
<keyword evidence="4" id="KW-1185">Reference proteome</keyword>
<feature type="transmembrane region" description="Helical" evidence="2">
    <location>
        <begin position="68"/>
        <end position="86"/>
    </location>
</feature>